<protein>
    <submittedName>
        <fullName evidence="2">Uncharacterized protein</fullName>
    </submittedName>
</protein>
<keyword evidence="1" id="KW-0812">Transmembrane</keyword>
<feature type="transmembrane region" description="Helical" evidence="1">
    <location>
        <begin position="21"/>
        <end position="49"/>
    </location>
</feature>
<keyword evidence="1" id="KW-1133">Transmembrane helix</keyword>
<gene>
    <name evidence="2" type="ORF">B5F17_06120</name>
</gene>
<organism evidence="2 3">
    <name type="scientific">Butyricicoccus pullicaecorum</name>
    <dbReference type="NCBI Taxonomy" id="501571"/>
    <lineage>
        <taxon>Bacteria</taxon>
        <taxon>Bacillati</taxon>
        <taxon>Bacillota</taxon>
        <taxon>Clostridia</taxon>
        <taxon>Eubacteriales</taxon>
        <taxon>Butyricicoccaceae</taxon>
        <taxon>Butyricicoccus</taxon>
    </lineage>
</organism>
<name>A0A1Y4L8U1_9FIRM</name>
<sequence>MIPPLKLFQNGWIKCCRLSQVCFVVYSIAFWLVYFFQLYVVFGSMASISKVWDENEGHGEKQQQYSVKMLVMIVCVTVCGGIGKTAILLKY</sequence>
<comment type="caution">
    <text evidence="2">The sequence shown here is derived from an EMBL/GenBank/DDBJ whole genome shotgun (WGS) entry which is preliminary data.</text>
</comment>
<evidence type="ECO:0000313" key="2">
    <source>
        <dbReference type="EMBL" id="OUP53145.1"/>
    </source>
</evidence>
<dbReference type="EMBL" id="NFKK01000005">
    <property type="protein sequence ID" value="OUP53145.1"/>
    <property type="molecule type" value="Genomic_DNA"/>
</dbReference>
<feature type="transmembrane region" description="Helical" evidence="1">
    <location>
        <begin position="69"/>
        <end position="89"/>
    </location>
</feature>
<reference evidence="3" key="1">
    <citation type="submission" date="2017-04" db="EMBL/GenBank/DDBJ databases">
        <title>Function of individual gut microbiota members based on whole genome sequencing of pure cultures obtained from chicken caecum.</title>
        <authorList>
            <person name="Medvecky M."/>
            <person name="Cejkova D."/>
            <person name="Polansky O."/>
            <person name="Karasova D."/>
            <person name="Kubasova T."/>
            <person name="Cizek A."/>
            <person name="Rychlik I."/>
        </authorList>
    </citation>
    <scope>NUCLEOTIDE SEQUENCE [LARGE SCALE GENOMIC DNA]</scope>
    <source>
        <strain evidence="3">An180</strain>
    </source>
</reference>
<evidence type="ECO:0000256" key="1">
    <source>
        <dbReference type="SAM" id="Phobius"/>
    </source>
</evidence>
<dbReference type="AlphaFoldDB" id="A0A1Y4L8U1"/>
<keyword evidence="1" id="KW-0472">Membrane</keyword>
<accession>A0A1Y4L8U1</accession>
<dbReference type="Proteomes" id="UP000195897">
    <property type="component" value="Unassembled WGS sequence"/>
</dbReference>
<evidence type="ECO:0000313" key="3">
    <source>
        <dbReference type="Proteomes" id="UP000195897"/>
    </source>
</evidence>
<proteinExistence type="predicted"/>